<evidence type="ECO:0000256" key="5">
    <source>
        <dbReference type="SAM" id="Phobius"/>
    </source>
</evidence>
<organism>
    <name type="scientific">Branchiostoma floridae</name>
    <name type="common">Florida lancelet</name>
    <name type="synonym">Amphioxus</name>
    <dbReference type="NCBI Taxonomy" id="7739"/>
    <lineage>
        <taxon>Eukaryota</taxon>
        <taxon>Metazoa</taxon>
        <taxon>Chordata</taxon>
        <taxon>Cephalochordata</taxon>
        <taxon>Leptocardii</taxon>
        <taxon>Amphioxiformes</taxon>
        <taxon>Branchiostomatidae</taxon>
        <taxon>Branchiostoma</taxon>
    </lineage>
</organism>
<comment type="subcellular location">
    <subcellularLocation>
        <location evidence="1">Membrane</location>
    </subcellularLocation>
</comment>
<keyword evidence="3 5" id="KW-1133">Transmembrane helix</keyword>
<accession>C3XWE8</accession>
<dbReference type="STRING" id="7739.C3XWE8"/>
<dbReference type="Pfam" id="PF04116">
    <property type="entry name" value="FA_hydroxylase"/>
    <property type="match status" value="1"/>
</dbReference>
<dbReference type="AlphaFoldDB" id="C3XWE8"/>
<evidence type="ECO:0000256" key="2">
    <source>
        <dbReference type="ARBA" id="ARBA00022692"/>
    </source>
</evidence>
<evidence type="ECO:0000259" key="6">
    <source>
        <dbReference type="Pfam" id="PF04116"/>
    </source>
</evidence>
<dbReference type="InterPro" id="IPR050307">
    <property type="entry name" value="Sterol_Desaturase_Related"/>
</dbReference>
<gene>
    <name evidence="7" type="ORF">BRAFLDRAFT_117097</name>
</gene>
<protein>
    <recommendedName>
        <fullName evidence="6">Fatty acid hydroxylase domain-containing protein</fullName>
    </recommendedName>
</protein>
<dbReference type="InParanoid" id="C3XWE8"/>
<feature type="transmembrane region" description="Helical" evidence="5">
    <location>
        <begin position="221"/>
        <end position="239"/>
    </location>
</feature>
<dbReference type="EMBL" id="GG666471">
    <property type="protein sequence ID" value="EEN67682.1"/>
    <property type="molecule type" value="Genomic_DNA"/>
</dbReference>
<feature type="transmembrane region" description="Helical" evidence="5">
    <location>
        <begin position="187"/>
        <end position="209"/>
    </location>
</feature>
<sequence>MQLYQLDPGARAGRTYSNFTGQGTGRTKDRYRCGYYIVYSQNKMIATKTKKAPTEGAPVFFIMLRNMLIGLVSTVATTLMGAAAKGDWLIMLVYLRGKDGPDKALPSFLAPSGNGTAEHTVFDQFLESHGMKHLHLFILMGIAGSFIIYYPVGGFWHWYYYVRQRDQAEEWKCQPNKFLSKENEAHAVMLGSFNMVLGGTLSGTIACYIVNGGYSMLYFNLWDYGIVYTVLSTMFVFLLNEWTVYWSHRIMHMPVLYKKIHKWHHRYIQPTAFTASAMHPCEFLLNQCIMAAPMFIFPLHVGSYVGVLLWTYYYGMRDHSGIISESPWPWQQDVMFHDDHHLYFHVNFGMNTKFIDMMYGTVRRKDREYSEDIFYGFGREKAENKAQ</sequence>
<dbReference type="GO" id="GO:0005506">
    <property type="term" value="F:iron ion binding"/>
    <property type="evidence" value="ECO:0007669"/>
    <property type="project" value="InterPro"/>
</dbReference>
<keyword evidence="2 5" id="KW-0812">Transmembrane</keyword>
<dbReference type="GO" id="GO:0008610">
    <property type="term" value="P:lipid biosynthetic process"/>
    <property type="evidence" value="ECO:0007669"/>
    <property type="project" value="InterPro"/>
</dbReference>
<dbReference type="GO" id="GO:0016491">
    <property type="term" value="F:oxidoreductase activity"/>
    <property type="evidence" value="ECO:0007669"/>
    <property type="project" value="InterPro"/>
</dbReference>
<feature type="transmembrane region" description="Helical" evidence="5">
    <location>
        <begin position="68"/>
        <end position="95"/>
    </location>
</feature>
<feature type="domain" description="Fatty acid hydroxylase" evidence="6">
    <location>
        <begin position="234"/>
        <end position="361"/>
    </location>
</feature>
<feature type="transmembrane region" description="Helical" evidence="5">
    <location>
        <begin position="134"/>
        <end position="152"/>
    </location>
</feature>
<keyword evidence="4 5" id="KW-0472">Membrane</keyword>
<evidence type="ECO:0000313" key="7">
    <source>
        <dbReference type="EMBL" id="EEN67682.1"/>
    </source>
</evidence>
<dbReference type="eggNOG" id="KOG0872">
    <property type="taxonomic scope" value="Eukaryota"/>
</dbReference>
<dbReference type="PANTHER" id="PTHR11863">
    <property type="entry name" value="STEROL DESATURASE"/>
    <property type="match status" value="1"/>
</dbReference>
<name>C3XWE8_BRAFL</name>
<dbReference type="GO" id="GO:0016020">
    <property type="term" value="C:membrane"/>
    <property type="evidence" value="ECO:0007669"/>
    <property type="project" value="UniProtKB-SubCell"/>
</dbReference>
<reference evidence="7" key="1">
    <citation type="journal article" date="2008" name="Nature">
        <title>The amphioxus genome and the evolution of the chordate karyotype.</title>
        <authorList>
            <consortium name="US DOE Joint Genome Institute (JGI-PGF)"/>
            <person name="Putnam N.H."/>
            <person name="Butts T."/>
            <person name="Ferrier D.E.K."/>
            <person name="Furlong R.F."/>
            <person name="Hellsten U."/>
            <person name="Kawashima T."/>
            <person name="Robinson-Rechavi M."/>
            <person name="Shoguchi E."/>
            <person name="Terry A."/>
            <person name="Yu J.-K."/>
            <person name="Benito-Gutierrez E.L."/>
            <person name="Dubchak I."/>
            <person name="Garcia-Fernandez J."/>
            <person name="Gibson-Brown J.J."/>
            <person name="Grigoriev I.V."/>
            <person name="Horton A.C."/>
            <person name="de Jong P.J."/>
            <person name="Jurka J."/>
            <person name="Kapitonov V.V."/>
            <person name="Kohara Y."/>
            <person name="Kuroki Y."/>
            <person name="Lindquist E."/>
            <person name="Lucas S."/>
            <person name="Osoegawa K."/>
            <person name="Pennacchio L.A."/>
            <person name="Salamov A.A."/>
            <person name="Satou Y."/>
            <person name="Sauka-Spengler T."/>
            <person name="Schmutz J."/>
            <person name="Shin-I T."/>
            <person name="Toyoda A."/>
            <person name="Bronner-Fraser M."/>
            <person name="Fujiyama A."/>
            <person name="Holland L.Z."/>
            <person name="Holland P.W.H."/>
            <person name="Satoh N."/>
            <person name="Rokhsar D.S."/>
        </authorList>
    </citation>
    <scope>NUCLEOTIDE SEQUENCE [LARGE SCALE GENOMIC DNA]</scope>
    <source>
        <strain evidence="7">S238N-H82</strain>
        <tissue evidence="7">Testes</tissue>
    </source>
</reference>
<dbReference type="InterPro" id="IPR006694">
    <property type="entry name" value="Fatty_acid_hydroxylase"/>
</dbReference>
<evidence type="ECO:0000256" key="4">
    <source>
        <dbReference type="ARBA" id="ARBA00023136"/>
    </source>
</evidence>
<proteinExistence type="predicted"/>
<evidence type="ECO:0000256" key="1">
    <source>
        <dbReference type="ARBA" id="ARBA00004370"/>
    </source>
</evidence>
<feature type="transmembrane region" description="Helical" evidence="5">
    <location>
        <begin position="295"/>
        <end position="314"/>
    </location>
</feature>
<evidence type="ECO:0000256" key="3">
    <source>
        <dbReference type="ARBA" id="ARBA00022989"/>
    </source>
</evidence>